<feature type="region of interest" description="Disordered" evidence="1">
    <location>
        <begin position="1"/>
        <end position="68"/>
    </location>
</feature>
<reference evidence="2" key="1">
    <citation type="journal article" date="2003" name="Science">
        <title>In-depth view of structure, activity, and evolution of rice chromosome 10.</title>
        <authorList>
            <consortium name="Rice Chromosome 10 Sequencing Consortium"/>
        </authorList>
    </citation>
    <scope>NUCLEOTIDE SEQUENCE [LARGE SCALE GENOMIC DNA]</scope>
</reference>
<sequence>MGGAGRSRAEDGELDVPPAESGLGQDVADDGVIEGGHEGVGDGGLVGARGHRCSSSDPTTSPAGARERIARLAPLPGHRTPVPLPYVGAAAQLSSSSARLRPDTSALLSAARHRTGQTRTSVVTPCRRPPWPPVSLHHVAPTSPHCTSEAAEPFSAKSMGREKEGKIKGQSGHLEKCLTSFDPEIIK</sequence>
<organism evidence="2">
    <name type="scientific">Oryza sativa subsp. japonica</name>
    <name type="common">Rice</name>
    <dbReference type="NCBI Taxonomy" id="39947"/>
    <lineage>
        <taxon>Eukaryota</taxon>
        <taxon>Viridiplantae</taxon>
        <taxon>Streptophyta</taxon>
        <taxon>Embryophyta</taxon>
        <taxon>Tracheophyta</taxon>
        <taxon>Spermatophyta</taxon>
        <taxon>Magnoliopsida</taxon>
        <taxon>Liliopsida</taxon>
        <taxon>Poales</taxon>
        <taxon>Poaceae</taxon>
        <taxon>BOP clade</taxon>
        <taxon>Oryzoideae</taxon>
        <taxon>Oryzeae</taxon>
        <taxon>Oryzinae</taxon>
        <taxon>Oryza</taxon>
        <taxon>Oryza sativa</taxon>
    </lineage>
</organism>
<dbReference type="AlphaFoldDB" id="Q7XDX4"/>
<protein>
    <submittedName>
        <fullName evidence="2">Uncharacterized protein</fullName>
    </submittedName>
</protein>
<gene>
    <name evidence="2" type="ordered locus">LOC_Os10g31070</name>
</gene>
<feature type="compositionally biased region" description="Polar residues" evidence="1">
    <location>
        <begin position="53"/>
        <end position="62"/>
    </location>
</feature>
<name>Q7XDX4_ORYSJ</name>
<accession>Q7XDX4</accession>
<reference evidence="2" key="2">
    <citation type="submission" date="2003-05" db="EMBL/GenBank/DDBJ databases">
        <authorList>
            <person name="Buell C.R."/>
            <person name="Wing R.A."/>
            <person name="McCombie W.R."/>
            <person name="Messing J."/>
            <person name="Yuan Q."/>
            <person name="Ouyang S."/>
        </authorList>
    </citation>
    <scope>NUCLEOTIDE SEQUENCE</scope>
</reference>
<evidence type="ECO:0000256" key="1">
    <source>
        <dbReference type="SAM" id="MobiDB-lite"/>
    </source>
</evidence>
<dbReference type="EMBL" id="DP000086">
    <property type="protein sequence ID" value="AAP54017.1"/>
    <property type="molecule type" value="Genomic_DNA"/>
</dbReference>
<proteinExistence type="predicted"/>
<reference evidence="2" key="3">
    <citation type="submission" date="2006-07" db="EMBL/GenBank/DDBJ databases">
        <authorList>
            <person name="Buell R."/>
        </authorList>
    </citation>
    <scope>NUCLEOTIDE SEQUENCE</scope>
</reference>
<evidence type="ECO:0000313" key="2">
    <source>
        <dbReference type="EMBL" id="AAP54017.1"/>
    </source>
</evidence>
<feature type="region of interest" description="Disordered" evidence="1">
    <location>
        <begin position="134"/>
        <end position="171"/>
    </location>
</feature>